<dbReference type="EMBL" id="JACEIP010000011">
    <property type="protein sequence ID" value="MBA4543026.1"/>
    <property type="molecule type" value="Genomic_DNA"/>
</dbReference>
<accession>A0A7W1XAI0</accession>
<evidence type="ECO:0000256" key="4">
    <source>
        <dbReference type="ARBA" id="ARBA00011496"/>
    </source>
</evidence>
<dbReference type="InterPro" id="IPR045864">
    <property type="entry name" value="aa-tRNA-synth_II/BPL/LPL"/>
</dbReference>
<dbReference type="GO" id="GO:0000105">
    <property type="term" value="P:L-histidine biosynthetic process"/>
    <property type="evidence" value="ECO:0007669"/>
    <property type="project" value="UniProtKB-UniRule"/>
</dbReference>
<dbReference type="PIRSF" id="PIRSF001549">
    <property type="entry name" value="His-tRNA_synth"/>
    <property type="match status" value="1"/>
</dbReference>
<dbReference type="GO" id="GO:0006427">
    <property type="term" value="P:histidyl-tRNA aminoacylation"/>
    <property type="evidence" value="ECO:0007669"/>
    <property type="project" value="TreeGrafter"/>
</dbReference>
<comment type="subcellular location">
    <subcellularLocation>
        <location evidence="1 8">Cytoplasm</location>
    </subcellularLocation>
</comment>
<evidence type="ECO:0000256" key="9">
    <source>
        <dbReference type="PIRSR" id="PIRSR001549-1"/>
    </source>
</evidence>
<sequence>MTKPLIFEKPTGFRDFPPPLAARKRMMEELIQTEFAKWGYAEVGTPTLEFYETVGQASAIAESRMFKCMDREGNTLVLRPDQTAPIARVVTSLLKHEPLPLRLCYHANVFRAQENEAGRNSEFFQSGVELVGEAGAEADAEVIALSVKVLTACRVDSFQIALGHVGLLEGFLRERIEDDEALTRLKEQLGARNLVEFRKQLGEIGLKESQRIEIETLVQAGTTLDQIKRLTSGSRSLAVQEAGQHLEELFEYLDAYGCAGAVTLDLGLVGSLDYYTGVYFEGYAAGQGFPLLSGGRYDGLYRHFRRFLPATGFAVQLDHLLAARPLRPEPRETIGLFYQADRKKEALSQARQLREEGYAVATHLLAEEDGLPEIAKRYDRVVTLPEGKGEGGC</sequence>
<protein>
    <recommendedName>
        <fullName evidence="5 8">ATP phosphoribosyltransferase regulatory subunit</fullName>
    </recommendedName>
</protein>
<comment type="similarity">
    <text evidence="3 8">Belongs to the class-II aminoacyl-tRNA synthetase family. HisZ subfamily.</text>
</comment>
<comment type="subunit">
    <text evidence="4 8">Heteromultimer composed of HisG and HisZ subunits.</text>
</comment>
<dbReference type="GO" id="GO:0004821">
    <property type="term" value="F:histidine-tRNA ligase activity"/>
    <property type="evidence" value="ECO:0007669"/>
    <property type="project" value="TreeGrafter"/>
</dbReference>
<keyword evidence="8" id="KW-0028">Amino-acid biosynthesis</keyword>
<gene>
    <name evidence="8 11" type="primary">hisZ</name>
    <name evidence="11" type="ORF">H1164_08930</name>
</gene>
<dbReference type="PANTHER" id="PTHR43707">
    <property type="entry name" value="HISTIDYL-TRNA SYNTHETASE"/>
    <property type="match status" value="1"/>
</dbReference>
<dbReference type="OrthoDB" id="9800814at2"/>
<feature type="binding site" evidence="9">
    <location>
        <position position="129"/>
    </location>
    <ligand>
        <name>L-histidine</name>
        <dbReference type="ChEBI" id="CHEBI:57595"/>
    </ligand>
</feature>
<feature type="domain" description="Aminoacyl-transfer RNA synthetases class-II family profile" evidence="10">
    <location>
        <begin position="24"/>
        <end position="309"/>
    </location>
</feature>
<evidence type="ECO:0000313" key="11">
    <source>
        <dbReference type="EMBL" id="MBA4543026.1"/>
    </source>
</evidence>
<evidence type="ECO:0000256" key="8">
    <source>
        <dbReference type="HAMAP-Rule" id="MF_00125"/>
    </source>
</evidence>
<evidence type="ECO:0000256" key="1">
    <source>
        <dbReference type="ARBA" id="ARBA00004496"/>
    </source>
</evidence>
<evidence type="ECO:0000313" key="12">
    <source>
        <dbReference type="Proteomes" id="UP000530514"/>
    </source>
</evidence>
<comment type="pathway">
    <text evidence="2 8">Amino-acid biosynthesis; L-histidine biosynthesis; L-histidine from 5-phospho-alpha-D-ribose 1-diphosphate: step 1/9.</text>
</comment>
<comment type="function">
    <text evidence="7 8">Required for the first step of histidine biosynthesis. May allow the feedback regulation of ATP phosphoribosyltransferase activity by histidine.</text>
</comment>
<dbReference type="UniPathway" id="UPA00031">
    <property type="reaction ID" value="UER00006"/>
</dbReference>
<dbReference type="Proteomes" id="UP000530514">
    <property type="component" value="Unassembled WGS sequence"/>
</dbReference>
<name>A0A7W1XAI0_9BACL</name>
<dbReference type="InterPro" id="IPR041715">
    <property type="entry name" value="HisRS-like_core"/>
</dbReference>
<dbReference type="NCBIfam" id="TIGR00443">
    <property type="entry name" value="hisZ_biosyn_reg"/>
    <property type="match status" value="1"/>
</dbReference>
<keyword evidence="8" id="KW-0368">Histidine biosynthesis</keyword>
<dbReference type="Pfam" id="PF13393">
    <property type="entry name" value="tRNA-synt_His"/>
    <property type="match status" value="1"/>
</dbReference>
<dbReference type="CDD" id="cd00773">
    <property type="entry name" value="HisRS-like_core"/>
    <property type="match status" value="1"/>
</dbReference>
<comment type="miscellaneous">
    <text evidence="8">This function is generally fulfilled by the C-terminal part of HisG, which is missing in some bacteria such as this one.</text>
</comment>
<dbReference type="InterPro" id="IPR006195">
    <property type="entry name" value="aa-tRNA-synth_II"/>
</dbReference>
<dbReference type="RefSeq" id="WP_033099830.1">
    <property type="nucleotide sequence ID" value="NZ_JACEIP010000011.1"/>
</dbReference>
<dbReference type="GO" id="GO:0016757">
    <property type="term" value="F:glycosyltransferase activity"/>
    <property type="evidence" value="ECO:0007669"/>
    <property type="project" value="UniProtKB-KW"/>
</dbReference>
<evidence type="ECO:0000256" key="5">
    <source>
        <dbReference type="ARBA" id="ARBA00020397"/>
    </source>
</evidence>
<dbReference type="PROSITE" id="PS50862">
    <property type="entry name" value="AA_TRNA_LIGASE_II"/>
    <property type="match status" value="1"/>
</dbReference>
<keyword evidence="11" id="KW-0328">Glycosyltransferase</keyword>
<reference evidence="11 12" key="1">
    <citation type="submission" date="2020-07" db="EMBL/GenBank/DDBJ databases">
        <authorList>
            <person name="Feng H."/>
        </authorList>
    </citation>
    <scope>NUCLEOTIDE SEQUENCE [LARGE SCALE GENOMIC DNA]</scope>
    <source>
        <strain evidence="12">s-11</strain>
    </source>
</reference>
<evidence type="ECO:0000256" key="6">
    <source>
        <dbReference type="ARBA" id="ARBA00022490"/>
    </source>
</evidence>
<dbReference type="GO" id="GO:0140096">
    <property type="term" value="F:catalytic activity, acting on a protein"/>
    <property type="evidence" value="ECO:0007669"/>
    <property type="project" value="UniProtKB-ARBA"/>
</dbReference>
<dbReference type="SUPFAM" id="SSF55681">
    <property type="entry name" value="Class II aaRS and biotin synthetases"/>
    <property type="match status" value="1"/>
</dbReference>
<feature type="binding site" evidence="9">
    <location>
        <begin position="274"/>
        <end position="275"/>
    </location>
    <ligand>
        <name>L-histidine</name>
        <dbReference type="ChEBI" id="CHEBI:57595"/>
    </ligand>
</feature>
<comment type="caution">
    <text evidence="11">The sequence shown here is derived from an EMBL/GenBank/DDBJ whole genome shotgun (WGS) entry which is preliminary data.</text>
</comment>
<dbReference type="HAMAP" id="MF_00125">
    <property type="entry name" value="HisZ"/>
    <property type="match status" value="1"/>
</dbReference>
<feature type="binding site" evidence="9">
    <location>
        <position position="111"/>
    </location>
    <ligand>
        <name>L-histidine</name>
        <dbReference type="ChEBI" id="CHEBI:57595"/>
    </ligand>
</feature>
<dbReference type="PANTHER" id="PTHR43707:SF1">
    <property type="entry name" value="HISTIDINE--TRNA LIGASE, MITOCHONDRIAL-RELATED"/>
    <property type="match status" value="1"/>
</dbReference>
<evidence type="ECO:0000256" key="3">
    <source>
        <dbReference type="ARBA" id="ARBA00005539"/>
    </source>
</evidence>
<evidence type="ECO:0000259" key="10">
    <source>
        <dbReference type="PROSITE" id="PS50862"/>
    </source>
</evidence>
<keyword evidence="11" id="KW-0808">Transferase</keyword>
<keyword evidence="12" id="KW-1185">Reference proteome</keyword>
<dbReference type="InterPro" id="IPR004516">
    <property type="entry name" value="HisRS/HisZ"/>
</dbReference>
<dbReference type="InterPro" id="IPR004517">
    <property type="entry name" value="HisZ"/>
</dbReference>
<dbReference type="AlphaFoldDB" id="A0A7W1XAI0"/>
<evidence type="ECO:0000256" key="7">
    <source>
        <dbReference type="ARBA" id="ARBA00025246"/>
    </source>
</evidence>
<feature type="binding site" evidence="9">
    <location>
        <position position="125"/>
    </location>
    <ligand>
        <name>L-histidine</name>
        <dbReference type="ChEBI" id="CHEBI:57595"/>
    </ligand>
</feature>
<evidence type="ECO:0000256" key="2">
    <source>
        <dbReference type="ARBA" id="ARBA00004667"/>
    </source>
</evidence>
<proteinExistence type="inferred from homology"/>
<keyword evidence="6 8" id="KW-0963">Cytoplasm</keyword>
<dbReference type="GO" id="GO:0005737">
    <property type="term" value="C:cytoplasm"/>
    <property type="evidence" value="ECO:0007669"/>
    <property type="project" value="UniProtKB-SubCell"/>
</dbReference>
<organism evidence="11 12">
    <name type="scientific">Thermoactinomyces daqus</name>
    <dbReference type="NCBI Taxonomy" id="1329516"/>
    <lineage>
        <taxon>Bacteria</taxon>
        <taxon>Bacillati</taxon>
        <taxon>Bacillota</taxon>
        <taxon>Bacilli</taxon>
        <taxon>Bacillales</taxon>
        <taxon>Thermoactinomycetaceae</taxon>
        <taxon>Thermoactinomyces</taxon>
    </lineage>
</organism>
<feature type="binding site" evidence="9">
    <location>
        <begin position="81"/>
        <end position="83"/>
    </location>
    <ligand>
        <name>L-histidine</name>
        <dbReference type="ChEBI" id="CHEBI:57595"/>
    </ligand>
</feature>
<dbReference type="Gene3D" id="3.30.930.10">
    <property type="entry name" value="Bira Bifunctional Protein, Domain 2"/>
    <property type="match status" value="1"/>
</dbReference>